<sequence>MQWRFSFVRTQIFRRKVKKIVKYFLAFIIVVFFLLLLIASAEQTCPPEGCGKVTGGQASPYVITHPYRHRRPNSDVKRILRWTGFFEDLSWEETDDSYFQPCKVNKCTMTNDRALLDQSDAVLFHVGALWNFWRGASLPSRRHAHQVWILHNVEPPPRVPLNLAAYAGVFNWTAWYRRDSDVPVGYGGYTSYPQPPSLKLNKSAKVNWARENNRFSAWMSSNCYDYNRRLQLITEIKTLLGKDMDLYGKCGGKRCPETICYDTLSNYKFFFTFENANCRDYISEKFWAALLRRQVPVVLGGSSPKDYAKVAPPHSFIHVKDFKDTKSLVKYLYHLANNETAYNEYLEWTSEHDIYSELPARRKWWCELCEALHDEKRPAQTYEDIDGWFKDDTCPQWSVANQLGRLLDGFKMKLRLI</sequence>
<dbReference type="Proteomes" id="UP000694888">
    <property type="component" value="Unplaced"/>
</dbReference>
<gene>
    <name evidence="16" type="primary">LOC101849109</name>
</gene>
<dbReference type="InterPro" id="IPR055270">
    <property type="entry name" value="Glyco_tran_10_C"/>
</dbReference>
<evidence type="ECO:0000256" key="5">
    <source>
        <dbReference type="ARBA" id="ARBA00022679"/>
    </source>
</evidence>
<evidence type="ECO:0000259" key="13">
    <source>
        <dbReference type="Pfam" id="PF00852"/>
    </source>
</evidence>
<keyword evidence="5 12" id="KW-0808">Transferase</keyword>
<evidence type="ECO:0000256" key="9">
    <source>
        <dbReference type="ARBA" id="ARBA00023034"/>
    </source>
</evidence>
<evidence type="ECO:0000256" key="3">
    <source>
        <dbReference type="ARBA" id="ARBA00008919"/>
    </source>
</evidence>
<feature type="domain" description="Fucosyltransferase C-terminal" evidence="13">
    <location>
        <begin position="212"/>
        <end position="388"/>
    </location>
</feature>
<comment type="similarity">
    <text evidence="3 12">Belongs to the glycosyltransferase 10 family.</text>
</comment>
<dbReference type="InterPro" id="IPR038577">
    <property type="entry name" value="GT10-like_C_sf"/>
</dbReference>
<dbReference type="InterPro" id="IPR031481">
    <property type="entry name" value="Glyco_tran_10_N"/>
</dbReference>
<comment type="pathway">
    <text evidence="2">Protein modification; protein glycosylation.</text>
</comment>
<dbReference type="RefSeq" id="XP_012943588.2">
    <property type="nucleotide sequence ID" value="XM_013088134.2"/>
</dbReference>
<accession>A0ABM1A9U6</accession>
<dbReference type="Pfam" id="PF17039">
    <property type="entry name" value="Glyco_tran_10_N"/>
    <property type="match status" value="1"/>
</dbReference>
<dbReference type="PANTHER" id="PTHR48438">
    <property type="entry name" value="ALPHA-(1,3)-FUCOSYLTRANSFERASE C-RELATED"/>
    <property type="match status" value="1"/>
</dbReference>
<evidence type="ECO:0000256" key="8">
    <source>
        <dbReference type="ARBA" id="ARBA00022989"/>
    </source>
</evidence>
<dbReference type="EC" id="2.4.1.-" evidence="12"/>
<dbReference type="PANTHER" id="PTHR48438:SF1">
    <property type="entry name" value="ALPHA-(1,3)-FUCOSYLTRANSFERASE C-RELATED"/>
    <property type="match status" value="1"/>
</dbReference>
<keyword evidence="10" id="KW-0472">Membrane</keyword>
<keyword evidence="6 12" id="KW-0812">Transmembrane</keyword>
<evidence type="ECO:0000256" key="12">
    <source>
        <dbReference type="RuleBase" id="RU003832"/>
    </source>
</evidence>
<keyword evidence="15" id="KW-1185">Reference proteome</keyword>
<keyword evidence="4 12" id="KW-0328">Glycosyltransferase</keyword>
<name>A0ABM1A9U6_APLCA</name>
<proteinExistence type="inferred from homology"/>
<reference evidence="16" key="1">
    <citation type="submission" date="2025-08" db="UniProtKB">
        <authorList>
            <consortium name="RefSeq"/>
        </authorList>
    </citation>
    <scope>IDENTIFICATION</scope>
</reference>
<evidence type="ECO:0000256" key="4">
    <source>
        <dbReference type="ARBA" id="ARBA00022676"/>
    </source>
</evidence>
<dbReference type="Pfam" id="PF00852">
    <property type="entry name" value="Glyco_transf_10"/>
    <property type="match status" value="1"/>
</dbReference>
<feature type="domain" description="Fucosyltransferase N-terminal" evidence="14">
    <location>
        <begin position="77"/>
        <end position="187"/>
    </location>
</feature>
<keyword evidence="7" id="KW-0735">Signal-anchor</keyword>
<evidence type="ECO:0000256" key="2">
    <source>
        <dbReference type="ARBA" id="ARBA00004922"/>
    </source>
</evidence>
<evidence type="ECO:0000256" key="7">
    <source>
        <dbReference type="ARBA" id="ARBA00022968"/>
    </source>
</evidence>
<keyword evidence="9 12" id="KW-0333">Golgi apparatus</keyword>
<keyword evidence="8" id="KW-1133">Transmembrane helix</keyword>
<evidence type="ECO:0000256" key="10">
    <source>
        <dbReference type="ARBA" id="ARBA00023136"/>
    </source>
</evidence>
<protein>
    <recommendedName>
        <fullName evidence="12">Fucosyltransferase</fullName>
        <ecNumber evidence="12">2.4.1.-</ecNumber>
    </recommendedName>
</protein>
<dbReference type="Gene3D" id="3.40.50.11660">
    <property type="entry name" value="Glycosyl transferase family 10, C-terminal domain"/>
    <property type="match status" value="1"/>
</dbReference>
<evidence type="ECO:0000259" key="14">
    <source>
        <dbReference type="Pfam" id="PF17039"/>
    </source>
</evidence>
<organism evidence="15 16">
    <name type="scientific">Aplysia californica</name>
    <name type="common">California sea hare</name>
    <dbReference type="NCBI Taxonomy" id="6500"/>
    <lineage>
        <taxon>Eukaryota</taxon>
        <taxon>Metazoa</taxon>
        <taxon>Spiralia</taxon>
        <taxon>Lophotrochozoa</taxon>
        <taxon>Mollusca</taxon>
        <taxon>Gastropoda</taxon>
        <taxon>Heterobranchia</taxon>
        <taxon>Euthyneura</taxon>
        <taxon>Tectipleura</taxon>
        <taxon>Aplysiida</taxon>
        <taxon>Aplysioidea</taxon>
        <taxon>Aplysiidae</taxon>
        <taxon>Aplysia</taxon>
    </lineage>
</organism>
<evidence type="ECO:0000313" key="16">
    <source>
        <dbReference type="RefSeq" id="XP_012943588.2"/>
    </source>
</evidence>
<evidence type="ECO:0000256" key="1">
    <source>
        <dbReference type="ARBA" id="ARBA00004323"/>
    </source>
</evidence>
<comment type="subcellular location">
    <subcellularLocation>
        <location evidence="1">Golgi apparatus membrane</location>
        <topology evidence="1">Single-pass type II membrane protein</topology>
    </subcellularLocation>
    <subcellularLocation>
        <location evidence="12">Golgi apparatus</location>
        <location evidence="12">Golgi stack membrane</location>
        <topology evidence="12">Single-pass type II membrane protein</topology>
    </subcellularLocation>
</comment>
<evidence type="ECO:0000256" key="11">
    <source>
        <dbReference type="ARBA" id="ARBA00023180"/>
    </source>
</evidence>
<dbReference type="GeneID" id="101849109"/>
<dbReference type="InterPro" id="IPR001503">
    <property type="entry name" value="Glyco_trans_10"/>
</dbReference>
<evidence type="ECO:0000313" key="15">
    <source>
        <dbReference type="Proteomes" id="UP000694888"/>
    </source>
</evidence>
<dbReference type="SUPFAM" id="SSF53756">
    <property type="entry name" value="UDP-Glycosyltransferase/glycogen phosphorylase"/>
    <property type="match status" value="1"/>
</dbReference>
<keyword evidence="11" id="KW-0325">Glycoprotein</keyword>
<evidence type="ECO:0000256" key="6">
    <source>
        <dbReference type="ARBA" id="ARBA00022692"/>
    </source>
</evidence>